<protein>
    <submittedName>
        <fullName evidence="3">Fermitin family-like protein 2</fullName>
    </submittedName>
</protein>
<gene>
    <name evidence="3" type="ORF">D4764_16G0004390</name>
</gene>
<comment type="caution">
    <text evidence="3">The sequence shown here is derived from an EMBL/GenBank/DDBJ whole genome shotgun (WGS) entry which is preliminary data.</text>
</comment>
<dbReference type="PANTHER" id="PTHR16160">
    <property type="entry name" value="FERMITIN 2-RELATED"/>
    <property type="match status" value="1"/>
</dbReference>
<dbReference type="PANTHER" id="PTHR16160:SF11">
    <property type="entry name" value="FERMITIN FAMILY HOMOLOG 2"/>
    <property type="match status" value="1"/>
</dbReference>
<dbReference type="Pfam" id="PF18124">
    <property type="entry name" value="Kindlin_2_N"/>
    <property type="match status" value="1"/>
</dbReference>
<dbReference type="InterPro" id="IPR040790">
    <property type="entry name" value="Kindlin_2_N"/>
</dbReference>
<dbReference type="GO" id="GO:0007229">
    <property type="term" value="P:integrin-mediated signaling pathway"/>
    <property type="evidence" value="ECO:0007669"/>
    <property type="project" value="InterPro"/>
</dbReference>
<accession>A0A5C6NWW1</accession>
<evidence type="ECO:0000259" key="2">
    <source>
        <dbReference type="Pfam" id="PF18124"/>
    </source>
</evidence>
<reference evidence="3 4" key="1">
    <citation type="submission" date="2019-04" db="EMBL/GenBank/DDBJ databases">
        <title>Chromosome genome assembly for Takifugu flavidus.</title>
        <authorList>
            <person name="Xiao S."/>
        </authorList>
    </citation>
    <scope>NUCLEOTIDE SEQUENCE [LARGE SCALE GENOMIC DNA]</scope>
    <source>
        <strain evidence="3">HTHZ2018</strain>
        <tissue evidence="3">Muscle</tissue>
    </source>
</reference>
<proteinExistence type="predicted"/>
<dbReference type="InterPro" id="IPR037843">
    <property type="entry name" value="Kindlin/fermitin"/>
</dbReference>
<dbReference type="AlphaFoldDB" id="A0A5C6NWW1"/>
<evidence type="ECO:0000256" key="1">
    <source>
        <dbReference type="SAM" id="MobiDB-lite"/>
    </source>
</evidence>
<evidence type="ECO:0000313" key="4">
    <source>
        <dbReference type="Proteomes" id="UP000324091"/>
    </source>
</evidence>
<organism evidence="3 4">
    <name type="scientific">Takifugu flavidus</name>
    <name type="common">sansaifugu</name>
    <dbReference type="NCBI Taxonomy" id="433684"/>
    <lineage>
        <taxon>Eukaryota</taxon>
        <taxon>Metazoa</taxon>
        <taxon>Chordata</taxon>
        <taxon>Craniata</taxon>
        <taxon>Vertebrata</taxon>
        <taxon>Euteleostomi</taxon>
        <taxon>Actinopterygii</taxon>
        <taxon>Neopterygii</taxon>
        <taxon>Teleostei</taxon>
        <taxon>Neoteleostei</taxon>
        <taxon>Acanthomorphata</taxon>
        <taxon>Eupercaria</taxon>
        <taxon>Tetraodontiformes</taxon>
        <taxon>Tetradontoidea</taxon>
        <taxon>Tetraodontidae</taxon>
        <taxon>Takifugu</taxon>
    </lineage>
</organism>
<evidence type="ECO:0000313" key="3">
    <source>
        <dbReference type="EMBL" id="TWW71942.1"/>
    </source>
</evidence>
<feature type="region of interest" description="Disordered" evidence="1">
    <location>
        <begin position="22"/>
        <end position="48"/>
    </location>
</feature>
<dbReference type="Gene3D" id="3.10.20.90">
    <property type="entry name" value="Phosphatidylinositol 3-kinase Catalytic Subunit, Chain A, domain 1"/>
    <property type="match status" value="1"/>
</dbReference>
<dbReference type="GO" id="GO:0005178">
    <property type="term" value="F:integrin binding"/>
    <property type="evidence" value="ECO:0007669"/>
    <property type="project" value="TreeGrafter"/>
</dbReference>
<name>A0A5C6NWW1_9TELE</name>
<feature type="non-terminal residue" evidence="3">
    <location>
        <position position="1"/>
    </location>
</feature>
<dbReference type="EMBL" id="RHFK02000008">
    <property type="protein sequence ID" value="TWW71942.1"/>
    <property type="molecule type" value="Genomic_DNA"/>
</dbReference>
<dbReference type="Proteomes" id="UP000324091">
    <property type="component" value="Chromosome 16"/>
</dbReference>
<keyword evidence="4" id="KW-1185">Reference proteome</keyword>
<dbReference type="GO" id="GO:0005925">
    <property type="term" value="C:focal adhesion"/>
    <property type="evidence" value="ECO:0007669"/>
    <property type="project" value="TreeGrafter"/>
</dbReference>
<dbReference type="GO" id="GO:0007160">
    <property type="term" value="P:cell-matrix adhesion"/>
    <property type="evidence" value="ECO:0007669"/>
    <property type="project" value="TreeGrafter"/>
</dbReference>
<feature type="domain" description="Kindlin-2 N-terminal" evidence="2">
    <location>
        <begin position="109"/>
        <end position="149"/>
    </location>
</feature>
<sequence>RSAHLHRDDTCTHGRWTVCCPSSSGQSLVETSRSSSRTPARRDNDAGVASSRTAVSAVFRASLSAAAESTKKVPLSSSFLRFYFTFGPRTAAFPLQMALDGIRMPDGCYADGTWELKMHVTDLNRDVSLRVTGEIHVGGVMLKLVEKLAPAVDSRGVPDHLGRSHAATDRLVAL</sequence>